<protein>
    <submittedName>
        <fullName evidence="1">Abi-like protein</fullName>
    </submittedName>
</protein>
<dbReference type="AlphaFoldDB" id="A0A2Z6T7K0"/>
<dbReference type="InterPro" id="IPR011664">
    <property type="entry name" value="Abi_system_AbiD/AbiF-like"/>
</dbReference>
<dbReference type="Proteomes" id="UP000257317">
    <property type="component" value="Unassembled WGS sequence"/>
</dbReference>
<comment type="caution">
    <text evidence="1">The sequence shown here is derived from an EMBL/GenBank/DDBJ whole genome shotgun (WGS) entry which is preliminary data.</text>
</comment>
<dbReference type="EMBL" id="BFBY01000009">
    <property type="protein sequence ID" value="GBG05266.1"/>
    <property type="molecule type" value="Genomic_DNA"/>
</dbReference>
<evidence type="ECO:0000313" key="1">
    <source>
        <dbReference type="EMBL" id="GBG05266.1"/>
    </source>
</evidence>
<reference evidence="2" key="1">
    <citation type="submission" date="2018-03" db="EMBL/GenBank/DDBJ databases">
        <title>New taxa in the Lactobacillus gasseri group.</title>
        <authorList>
            <person name="Tanizawa Y."/>
            <person name="Tohno M."/>
            <person name="Endo A."/>
            <person name="Arita M."/>
        </authorList>
    </citation>
    <scope>NUCLEOTIDE SEQUENCE [LARGE SCALE GENOMIC DNA]</scope>
    <source>
        <strain evidence="2">DSM 24759</strain>
    </source>
</reference>
<accession>A0A2Z6T7K0</accession>
<organism evidence="1 2">
    <name type="scientific">Lactobacillus rodentium</name>
    <dbReference type="NCBI Taxonomy" id="947835"/>
    <lineage>
        <taxon>Bacteria</taxon>
        <taxon>Bacillati</taxon>
        <taxon>Bacillota</taxon>
        <taxon>Bacilli</taxon>
        <taxon>Lactobacillales</taxon>
        <taxon>Lactobacillaceae</taxon>
        <taxon>Lactobacillus</taxon>
    </lineage>
</organism>
<dbReference type="Pfam" id="PF07751">
    <property type="entry name" value="Abi_2"/>
    <property type="match status" value="1"/>
</dbReference>
<dbReference type="RefSeq" id="WP_117118595.1">
    <property type="nucleotide sequence ID" value="NZ_BFBY01000009.1"/>
</dbReference>
<dbReference type="OrthoDB" id="5363652at2"/>
<keyword evidence="2" id="KW-1185">Reference proteome</keyword>
<gene>
    <name evidence="1" type="ORF">LrDSM24759_11800</name>
</gene>
<name>A0A2Z6T7K0_9LACO</name>
<proteinExistence type="predicted"/>
<sequence>MNDKPFITINKQIELLEERGLLFQDKELAKKNLLSYGYYEIINGYKDCFLDKSSESVDKFKSGITFEHIFQLFTLDRNLRSEVISAIEVFEANLRQAVAYTVAEQISENQEKYLDRRNYVTGKKQYNRSLHKKAYPIDALLAILTGITHANSEPYRHYREEHNNIPPWIIVKKLNFGNLIWWYRLLKAPQKRSVTSRMTGLDKALLQQLNEFESGYSSLLSLYLDFRNTSAHGGRIYNHFSKRHALPYNPIIHDLLKISPADYRVGKGQSHLGTLINTLQFSQDLTAYNELRNGSKFYIERYLKLYPGEKEFIYSQAELSDDLFH</sequence>
<evidence type="ECO:0000313" key="2">
    <source>
        <dbReference type="Proteomes" id="UP000257317"/>
    </source>
</evidence>